<dbReference type="EMBL" id="CP075585">
    <property type="protein sequence ID" value="QZA58676.1"/>
    <property type="molecule type" value="Genomic_DNA"/>
</dbReference>
<reference evidence="2 3" key="1">
    <citation type="submission" date="2021-05" db="EMBL/GenBank/DDBJ databases">
        <title>Ecology and evolution of chlamydial symbionts of arthropods.</title>
        <authorList>
            <person name="Halter T."/>
            <person name="Sixt B.S."/>
            <person name="Toenshoff E.R."/>
            <person name="Koestlbacher S."/>
            <person name="Schulz F."/>
            <person name="Kostanjsek R."/>
            <person name="Collingro A."/>
            <person name="Hendrickx F."/>
            <person name="Horn M."/>
        </authorList>
    </citation>
    <scope>NUCLEOTIDE SEQUENCE [LARGE SCALE GENOMIC DNA]</scope>
    <source>
        <strain evidence="2 3">15C</strain>
    </source>
</reference>
<keyword evidence="1" id="KW-0472">Membrane</keyword>
<feature type="transmembrane region" description="Helical" evidence="1">
    <location>
        <begin position="6"/>
        <end position="22"/>
    </location>
</feature>
<gene>
    <name evidence="2" type="ORF">RHAB15C_0000554</name>
</gene>
<accession>A0ABX8Z3M8</accession>
<sequence length="96" mass="10758">MGQDAILILLLIVVAYIINGMRKSHKHKIKPMQPPKIPVSSAYIKTTPIKPQEAVAVGEKEDSLLPKNSNSRSKRILNRPCLRQSILISEILGKKY</sequence>
<evidence type="ECO:0000313" key="3">
    <source>
        <dbReference type="Proteomes" id="UP000822862"/>
    </source>
</evidence>
<dbReference type="RefSeq" id="WP_194845732.1">
    <property type="nucleotide sequence ID" value="NZ_CP075585.1"/>
</dbReference>
<evidence type="ECO:0000256" key="1">
    <source>
        <dbReference type="SAM" id="Phobius"/>
    </source>
</evidence>
<keyword evidence="1" id="KW-0812">Transmembrane</keyword>
<keyword evidence="1" id="KW-1133">Transmembrane helix</keyword>
<evidence type="ECO:0000313" key="2">
    <source>
        <dbReference type="EMBL" id="QZA58676.1"/>
    </source>
</evidence>
<organism evidence="2 3">
    <name type="scientific">Candidatus Rhabdochlamydia porcellionis</name>
    <dbReference type="NCBI Taxonomy" id="225148"/>
    <lineage>
        <taxon>Bacteria</taxon>
        <taxon>Pseudomonadati</taxon>
        <taxon>Chlamydiota</taxon>
        <taxon>Chlamydiia</taxon>
        <taxon>Parachlamydiales</taxon>
        <taxon>Candidatus Rhabdochlamydiaceae</taxon>
        <taxon>Candidatus Rhabdochlamydia</taxon>
    </lineage>
</organism>
<protein>
    <submittedName>
        <fullName evidence="2">Uncharacterized protein</fullName>
    </submittedName>
</protein>
<keyword evidence="3" id="KW-1185">Reference proteome</keyword>
<dbReference type="Proteomes" id="UP000822862">
    <property type="component" value="Chromosome"/>
</dbReference>
<name>A0ABX8Z3M8_9BACT</name>
<proteinExistence type="predicted"/>